<evidence type="ECO:0000256" key="3">
    <source>
        <dbReference type="ARBA" id="ARBA00022448"/>
    </source>
</evidence>
<feature type="transmembrane region" description="Helical" evidence="9">
    <location>
        <begin position="441"/>
        <end position="466"/>
    </location>
</feature>
<evidence type="ECO:0000256" key="7">
    <source>
        <dbReference type="ARBA" id="ARBA00023065"/>
    </source>
</evidence>
<evidence type="ECO:0000256" key="5">
    <source>
        <dbReference type="ARBA" id="ARBA00022692"/>
    </source>
</evidence>
<feature type="transmembrane region" description="Helical" evidence="9">
    <location>
        <begin position="381"/>
        <end position="406"/>
    </location>
</feature>
<feature type="transmembrane region" description="Helical" evidence="9">
    <location>
        <begin position="273"/>
        <end position="300"/>
    </location>
</feature>
<keyword evidence="6 9" id="KW-1133">Transmembrane helix</keyword>
<evidence type="ECO:0000256" key="6">
    <source>
        <dbReference type="ARBA" id="ARBA00022989"/>
    </source>
</evidence>
<evidence type="ECO:0000256" key="8">
    <source>
        <dbReference type="ARBA" id="ARBA00023136"/>
    </source>
</evidence>
<organism evidence="10 11">
    <name type="scientific">Hyphomonas polymorpha PS728</name>
    <dbReference type="NCBI Taxonomy" id="1280954"/>
    <lineage>
        <taxon>Bacteria</taxon>
        <taxon>Pseudomonadati</taxon>
        <taxon>Pseudomonadota</taxon>
        <taxon>Alphaproteobacteria</taxon>
        <taxon>Hyphomonadales</taxon>
        <taxon>Hyphomonadaceae</taxon>
        <taxon>Hyphomonas</taxon>
    </lineage>
</organism>
<feature type="transmembrane region" description="Helical" evidence="9">
    <location>
        <begin position="236"/>
        <end position="261"/>
    </location>
</feature>
<dbReference type="EMBL" id="ARYM01000008">
    <property type="protein sequence ID" value="KCZ98943.1"/>
    <property type="molecule type" value="Genomic_DNA"/>
</dbReference>
<dbReference type="PANTHER" id="PTHR32024">
    <property type="entry name" value="TRK SYSTEM POTASSIUM UPTAKE PROTEIN TRKG-RELATED"/>
    <property type="match status" value="1"/>
</dbReference>
<comment type="subcellular location">
    <subcellularLocation>
        <location evidence="1">Cell membrane</location>
        <topology evidence="1">Multi-pass membrane protein</topology>
    </subcellularLocation>
</comment>
<dbReference type="RefSeq" id="WP_035597033.1">
    <property type="nucleotide sequence ID" value="NZ_ARYM01000008.1"/>
</dbReference>
<protein>
    <submittedName>
        <fullName evidence="10">Putative potassium uptake protein TrkH</fullName>
    </submittedName>
</protein>
<keyword evidence="11" id="KW-1185">Reference proteome</keyword>
<feature type="transmembrane region" description="Helical" evidence="9">
    <location>
        <begin position="12"/>
        <end position="31"/>
    </location>
</feature>
<sequence length="468" mass="48773">MNYSSVVRVLGLLMLILAGCAASAALLAWAMGETQQIISFGATALGISVFASSVLLLAPKPSRRARPSDALAVVLLWWFLSPVAAAMPFVFGVANNSVAVALFEAASCLTTTGHSILGFSEASWPISLLYWRGILHLLGTYAAVVMAAGVFAAINLGGPGVHRTVLFTVPDASYFDAMPRICAGVGLMLGISVSFILLLLLMAGVPPVRALADAVSVISTGLVLPDAETFLPPNPVASFILAVGLAIGALGLAVWLPLRIGAVRSAITDPETVVFLLLMLIFAAATLPLGVSMMNGLGWSLSSLSTSGIPLSAGARDAEIPLTLAVLPALIGGSALSAAGGIKIARFIVLGQRAGQEFRQLGYRRSILSFRFRDRELDERSVIGVWVYFIVYAGAVFSVIAVLAFLNVPFEESIRLSIGALTSSGGLIGQATDNLGPVGQILLSIAMVLGRVEILTVLPALSLSFWRG</sequence>
<evidence type="ECO:0000313" key="10">
    <source>
        <dbReference type="EMBL" id="KCZ98943.1"/>
    </source>
</evidence>
<evidence type="ECO:0000256" key="1">
    <source>
        <dbReference type="ARBA" id="ARBA00004651"/>
    </source>
</evidence>
<feature type="transmembrane region" description="Helical" evidence="9">
    <location>
        <begin position="320"/>
        <end position="342"/>
    </location>
</feature>
<dbReference type="GO" id="GO:0008324">
    <property type="term" value="F:monoatomic cation transmembrane transporter activity"/>
    <property type="evidence" value="ECO:0007669"/>
    <property type="project" value="InterPro"/>
</dbReference>
<evidence type="ECO:0000313" key="11">
    <source>
        <dbReference type="Proteomes" id="UP000027100"/>
    </source>
</evidence>
<dbReference type="PATRIC" id="fig|1280954.3.peg.1741"/>
<name>A0A062VK44_9PROT</name>
<keyword evidence="4" id="KW-1003">Cell membrane</keyword>
<reference evidence="10 11" key="1">
    <citation type="journal article" date="2014" name="Antonie Van Leeuwenhoek">
        <title>Hyphomonas beringensis sp. nov. and Hyphomonas chukchiensis sp. nov., isolated from surface seawater of the Bering Sea and Chukchi Sea.</title>
        <authorList>
            <person name="Li C."/>
            <person name="Lai Q."/>
            <person name="Li G."/>
            <person name="Dong C."/>
            <person name="Wang J."/>
            <person name="Liao Y."/>
            <person name="Shao Z."/>
        </authorList>
    </citation>
    <scope>NUCLEOTIDE SEQUENCE [LARGE SCALE GENOMIC DNA]</scope>
    <source>
        <strain evidence="10 11">PS728</strain>
    </source>
</reference>
<feature type="transmembrane region" description="Helical" evidence="9">
    <location>
        <begin position="70"/>
        <end position="91"/>
    </location>
</feature>
<accession>A0A062VK44</accession>
<evidence type="ECO:0000256" key="4">
    <source>
        <dbReference type="ARBA" id="ARBA00022475"/>
    </source>
</evidence>
<proteinExistence type="inferred from homology"/>
<feature type="transmembrane region" description="Helical" evidence="9">
    <location>
        <begin position="129"/>
        <end position="157"/>
    </location>
</feature>
<dbReference type="OrthoDB" id="7629000at2"/>
<comment type="similarity">
    <text evidence="2">Belongs to the TrkH potassium transport family.</text>
</comment>
<keyword evidence="3" id="KW-0813">Transport</keyword>
<dbReference type="AlphaFoldDB" id="A0A062VK44"/>
<evidence type="ECO:0000256" key="2">
    <source>
        <dbReference type="ARBA" id="ARBA00009137"/>
    </source>
</evidence>
<gene>
    <name evidence="10" type="ORF">HPO_08584</name>
</gene>
<dbReference type="GO" id="GO:0030001">
    <property type="term" value="P:metal ion transport"/>
    <property type="evidence" value="ECO:0007669"/>
    <property type="project" value="UniProtKB-ARBA"/>
</dbReference>
<feature type="transmembrane region" description="Helical" evidence="9">
    <location>
        <begin position="177"/>
        <end position="201"/>
    </location>
</feature>
<feature type="transmembrane region" description="Helical" evidence="9">
    <location>
        <begin position="37"/>
        <end position="58"/>
    </location>
</feature>
<keyword evidence="8 9" id="KW-0472">Membrane</keyword>
<dbReference type="STRING" id="1280954.HPO_08584"/>
<comment type="caution">
    <text evidence="10">The sequence shown here is derived from an EMBL/GenBank/DDBJ whole genome shotgun (WGS) entry which is preliminary data.</text>
</comment>
<evidence type="ECO:0000256" key="9">
    <source>
        <dbReference type="SAM" id="Phobius"/>
    </source>
</evidence>
<dbReference type="GO" id="GO:0005886">
    <property type="term" value="C:plasma membrane"/>
    <property type="evidence" value="ECO:0007669"/>
    <property type="project" value="UniProtKB-SubCell"/>
</dbReference>
<keyword evidence="7" id="KW-0406">Ion transport</keyword>
<dbReference type="Proteomes" id="UP000027100">
    <property type="component" value="Unassembled WGS sequence"/>
</dbReference>
<dbReference type="eggNOG" id="COG0168">
    <property type="taxonomic scope" value="Bacteria"/>
</dbReference>
<dbReference type="PANTHER" id="PTHR32024:SF2">
    <property type="entry name" value="TRK SYSTEM POTASSIUM UPTAKE PROTEIN TRKG-RELATED"/>
    <property type="match status" value="1"/>
</dbReference>
<dbReference type="Pfam" id="PF02386">
    <property type="entry name" value="TrkH"/>
    <property type="match status" value="1"/>
</dbReference>
<dbReference type="InterPro" id="IPR003445">
    <property type="entry name" value="Cat_transpt"/>
</dbReference>
<keyword evidence="5 9" id="KW-0812">Transmembrane</keyword>